<name>A0A4U9IDX1_9ENTR</name>
<keyword evidence="1" id="KW-1133">Transmembrane helix</keyword>
<evidence type="ECO:0000313" key="3">
    <source>
        <dbReference type="Proteomes" id="UP000310719"/>
    </source>
</evidence>
<organism evidence="2 3">
    <name type="scientific">Leclercia adecarboxylata</name>
    <dbReference type="NCBI Taxonomy" id="83655"/>
    <lineage>
        <taxon>Bacteria</taxon>
        <taxon>Pseudomonadati</taxon>
        <taxon>Pseudomonadota</taxon>
        <taxon>Gammaproteobacteria</taxon>
        <taxon>Enterobacterales</taxon>
        <taxon>Enterobacteriaceae</taxon>
        <taxon>Leclercia</taxon>
    </lineage>
</organism>
<gene>
    <name evidence="2" type="ORF">NCTC13032_05573</name>
</gene>
<evidence type="ECO:0000256" key="1">
    <source>
        <dbReference type="SAM" id="Phobius"/>
    </source>
</evidence>
<reference evidence="2 3" key="1">
    <citation type="submission" date="2019-05" db="EMBL/GenBank/DDBJ databases">
        <authorList>
            <consortium name="Pathogen Informatics"/>
        </authorList>
    </citation>
    <scope>NUCLEOTIDE SEQUENCE [LARGE SCALE GENOMIC DNA]</scope>
    <source>
        <strain evidence="2 3">NCTC13032</strain>
    </source>
</reference>
<proteinExistence type="predicted"/>
<keyword evidence="1" id="KW-0812">Transmembrane</keyword>
<keyword evidence="1" id="KW-0472">Membrane</keyword>
<protein>
    <submittedName>
        <fullName evidence="2">Uncharacterized protein</fullName>
    </submittedName>
</protein>
<evidence type="ECO:0000313" key="2">
    <source>
        <dbReference type="EMBL" id="VTP75130.1"/>
    </source>
</evidence>
<accession>A0A4U9IDX1</accession>
<feature type="transmembrane region" description="Helical" evidence="1">
    <location>
        <begin position="6"/>
        <end position="31"/>
    </location>
</feature>
<dbReference type="Proteomes" id="UP000310719">
    <property type="component" value="Chromosome"/>
</dbReference>
<dbReference type="AlphaFoldDB" id="A0A4U9IDX1"/>
<sequence length="84" mass="9462">MPQMLLFSAKIVLMVGLAKLSLILHLMIQFLGKQIKLSQRKCFEFFLVTFGRCTSCLAAQHHQKAITESATEIACLYFLEALIA</sequence>
<dbReference type="EMBL" id="LR590464">
    <property type="protein sequence ID" value="VTP75130.1"/>
    <property type="molecule type" value="Genomic_DNA"/>
</dbReference>